<organism evidence="1 2">
    <name type="scientific">Paraburkholderia caledonica</name>
    <dbReference type="NCBI Taxonomy" id="134536"/>
    <lineage>
        <taxon>Bacteria</taxon>
        <taxon>Pseudomonadati</taxon>
        <taxon>Pseudomonadota</taxon>
        <taxon>Betaproteobacteria</taxon>
        <taxon>Burkholderiales</taxon>
        <taxon>Burkholderiaceae</taxon>
        <taxon>Paraburkholderia</taxon>
    </lineage>
</organism>
<comment type="caution">
    <text evidence="1">The sequence shown here is derived from an EMBL/GenBank/DDBJ whole genome shotgun (WGS) entry which is preliminary data.</text>
</comment>
<evidence type="ECO:0000313" key="1">
    <source>
        <dbReference type="EMBL" id="MDP9646542.1"/>
    </source>
</evidence>
<proteinExistence type="predicted"/>
<protein>
    <submittedName>
        <fullName evidence="1">Uncharacterized protein</fullName>
    </submittedName>
</protein>
<reference evidence="1" key="1">
    <citation type="submission" date="2023-07" db="EMBL/GenBank/DDBJ databases">
        <title>Sorghum-associated microbial communities from plants grown in Nebraska, USA.</title>
        <authorList>
            <person name="Schachtman D."/>
        </authorList>
    </citation>
    <scope>NUCLEOTIDE SEQUENCE</scope>
    <source>
        <strain evidence="1">DS1061</strain>
    </source>
</reference>
<name>A0AB73IAZ0_9BURK</name>
<dbReference type="EMBL" id="JAURTK010000002">
    <property type="protein sequence ID" value="MDP9646542.1"/>
    <property type="molecule type" value="Genomic_DNA"/>
</dbReference>
<gene>
    <name evidence="1" type="ORF">J2793_001975</name>
</gene>
<dbReference type="Proteomes" id="UP001229486">
    <property type="component" value="Unassembled WGS sequence"/>
</dbReference>
<accession>A0AB73IAZ0</accession>
<dbReference type="AlphaFoldDB" id="A0AB73IAZ0"/>
<sequence length="69" mass="7376">MLDLAEIGVERFIGLKNALMAGSLELVDSLLPHIARADRGEKKNRTASAAPATALNLKAIELVSFTNDL</sequence>
<evidence type="ECO:0000313" key="2">
    <source>
        <dbReference type="Proteomes" id="UP001229486"/>
    </source>
</evidence>